<proteinExistence type="predicted"/>
<evidence type="ECO:0000313" key="1">
    <source>
        <dbReference type="EMBL" id="JAU66852.1"/>
    </source>
</evidence>
<name>A0A1J3HJD7_NOCCA</name>
<dbReference type="AlphaFoldDB" id="A0A1J3HJD7"/>
<evidence type="ECO:0008006" key="2">
    <source>
        <dbReference type="Google" id="ProtNLM"/>
    </source>
</evidence>
<sequence length="94" mass="10909">MDDSVPSITFEDVAERLTRYDNRLKRYLAEEQTVSTNNVTHYSNTQSCYYKNHTREGGRGYKNRFGNGGVVCQICCKMGHSALNCWHRFDSTFQ</sequence>
<protein>
    <recommendedName>
        <fullName evidence="2">Retrovirus-related Pol polyprotein from transposon TNT 1-94</fullName>
    </recommendedName>
</protein>
<accession>A0A1J3HJD7</accession>
<reference evidence="1" key="1">
    <citation type="submission" date="2016-07" db="EMBL/GenBank/DDBJ databases">
        <title>De novo transcriptome assembly of four accessions of the metal hyperaccumulator plant Noccaea caerulescens.</title>
        <authorList>
            <person name="Blande D."/>
            <person name="Halimaa P."/>
            <person name="Tervahauta A.I."/>
            <person name="Aarts M.G."/>
            <person name="Karenlampi S.O."/>
        </authorList>
    </citation>
    <scope>NUCLEOTIDE SEQUENCE</scope>
</reference>
<gene>
    <name evidence="1" type="ORF">LE_TR15086_c0_g1_i1_g.47533</name>
</gene>
<dbReference type="EMBL" id="GEVL01010489">
    <property type="protein sequence ID" value="JAU66852.1"/>
    <property type="molecule type" value="Transcribed_RNA"/>
</dbReference>
<organism evidence="1">
    <name type="scientific">Noccaea caerulescens</name>
    <name type="common">Alpine penny-cress</name>
    <name type="synonym">Thlaspi caerulescens</name>
    <dbReference type="NCBI Taxonomy" id="107243"/>
    <lineage>
        <taxon>Eukaryota</taxon>
        <taxon>Viridiplantae</taxon>
        <taxon>Streptophyta</taxon>
        <taxon>Embryophyta</taxon>
        <taxon>Tracheophyta</taxon>
        <taxon>Spermatophyta</taxon>
        <taxon>Magnoliopsida</taxon>
        <taxon>eudicotyledons</taxon>
        <taxon>Gunneridae</taxon>
        <taxon>Pentapetalae</taxon>
        <taxon>rosids</taxon>
        <taxon>malvids</taxon>
        <taxon>Brassicales</taxon>
        <taxon>Brassicaceae</taxon>
        <taxon>Coluteocarpeae</taxon>
        <taxon>Noccaea</taxon>
    </lineage>
</organism>